<organism evidence="3 4">
    <name type="scientific">Lipomyces tetrasporus</name>
    <dbReference type="NCBI Taxonomy" id="54092"/>
    <lineage>
        <taxon>Eukaryota</taxon>
        <taxon>Fungi</taxon>
        <taxon>Dikarya</taxon>
        <taxon>Ascomycota</taxon>
        <taxon>Saccharomycotina</taxon>
        <taxon>Lipomycetes</taxon>
        <taxon>Lipomycetales</taxon>
        <taxon>Lipomycetaceae</taxon>
        <taxon>Lipomyces</taxon>
    </lineage>
</organism>
<evidence type="ECO:0000313" key="4">
    <source>
        <dbReference type="Proteomes" id="UP001217417"/>
    </source>
</evidence>
<dbReference type="GO" id="GO:0016491">
    <property type="term" value="F:oxidoreductase activity"/>
    <property type="evidence" value="ECO:0007669"/>
    <property type="project" value="UniProtKB-KW"/>
</dbReference>
<dbReference type="EMBL" id="JARPMG010000002">
    <property type="protein sequence ID" value="KAJ8103350.1"/>
    <property type="molecule type" value="Genomic_DNA"/>
</dbReference>
<reference evidence="3" key="1">
    <citation type="submission" date="2023-03" db="EMBL/GenBank/DDBJ databases">
        <title>Near-Complete genome sequence of Lipomyces tetrasporous NRRL Y-64009, an oleaginous yeast capable of growing on lignocellulosic hydrolysates.</title>
        <authorList>
            <consortium name="Lawrence Berkeley National Laboratory"/>
            <person name="Jagtap S.S."/>
            <person name="Liu J.-J."/>
            <person name="Walukiewicz H.E."/>
            <person name="Pangilinan J."/>
            <person name="Lipzen A."/>
            <person name="Ahrendt S."/>
            <person name="Koriabine M."/>
            <person name="Cobaugh K."/>
            <person name="Salamov A."/>
            <person name="Yoshinaga Y."/>
            <person name="Ng V."/>
            <person name="Daum C."/>
            <person name="Grigoriev I.V."/>
            <person name="Slininger P.J."/>
            <person name="Dien B.S."/>
            <person name="Jin Y.-S."/>
            <person name="Rao C.V."/>
        </authorList>
    </citation>
    <scope>NUCLEOTIDE SEQUENCE</scope>
    <source>
        <strain evidence="3">NRRL Y-64009</strain>
    </source>
</reference>
<gene>
    <name evidence="3" type="ORF">POJ06DRAFT_192157</name>
</gene>
<comment type="similarity">
    <text evidence="1">Belongs to the short-chain dehydrogenases/reductases (SDR) family.</text>
</comment>
<dbReference type="InterPro" id="IPR002347">
    <property type="entry name" value="SDR_fam"/>
</dbReference>
<dbReference type="SUPFAM" id="SSF51735">
    <property type="entry name" value="NAD(P)-binding Rossmann-fold domains"/>
    <property type="match status" value="1"/>
</dbReference>
<evidence type="ECO:0000313" key="3">
    <source>
        <dbReference type="EMBL" id="KAJ8103350.1"/>
    </source>
</evidence>
<dbReference type="InterPro" id="IPR036291">
    <property type="entry name" value="NAD(P)-bd_dom_sf"/>
</dbReference>
<evidence type="ECO:0000256" key="2">
    <source>
        <dbReference type="ARBA" id="ARBA00023002"/>
    </source>
</evidence>
<dbReference type="RefSeq" id="XP_056046800.1">
    <property type="nucleotide sequence ID" value="XM_056184873.1"/>
</dbReference>
<accession>A0AAD7QXQ4</accession>
<evidence type="ECO:0000256" key="1">
    <source>
        <dbReference type="ARBA" id="ARBA00006484"/>
    </source>
</evidence>
<keyword evidence="2" id="KW-0560">Oxidoreductase</keyword>
<dbReference type="Pfam" id="PF00106">
    <property type="entry name" value="adh_short"/>
    <property type="match status" value="1"/>
</dbReference>
<protein>
    <recommendedName>
        <fullName evidence="5">NAD(P)-binding protein</fullName>
    </recommendedName>
</protein>
<proteinExistence type="inferred from homology"/>
<name>A0AAD7QXQ4_9ASCO</name>
<sequence>MAVSSLLGRASIHEPIISCPHSNIGHSVCNKLAANGYKIATVNRSGVGPSQYFKIKADLKDPLAVASVFKQVRESLGEPNVVIYNAAALHPVPADDAFSLDPSMFEDDLAVNVASLYATLHETVKGWKDSSLSPKVFIFTGNTLNVSDALLPFLTVGVGKSAAAHIIDAAVKSYVSKGYKFYYADERNRDGSPVGTNRDGTAHAEAYFQLVEATEQGPWDYTFVKSKGFAKF</sequence>
<keyword evidence="4" id="KW-1185">Reference proteome</keyword>
<dbReference type="PANTHER" id="PTHR43669">
    <property type="entry name" value="5-KETO-D-GLUCONATE 5-REDUCTASE"/>
    <property type="match status" value="1"/>
</dbReference>
<dbReference type="Gene3D" id="3.40.50.720">
    <property type="entry name" value="NAD(P)-binding Rossmann-like Domain"/>
    <property type="match status" value="1"/>
</dbReference>
<dbReference type="PANTHER" id="PTHR43669:SF4">
    <property type="entry name" value="SHORT-CHAIN DEHYDROGENASE"/>
    <property type="match status" value="1"/>
</dbReference>
<evidence type="ECO:0008006" key="5">
    <source>
        <dbReference type="Google" id="ProtNLM"/>
    </source>
</evidence>
<comment type="caution">
    <text evidence="3">The sequence shown here is derived from an EMBL/GenBank/DDBJ whole genome shotgun (WGS) entry which is preliminary data.</text>
</comment>
<dbReference type="GeneID" id="80880039"/>
<dbReference type="AlphaFoldDB" id="A0AAD7QXQ4"/>
<dbReference type="Proteomes" id="UP001217417">
    <property type="component" value="Unassembled WGS sequence"/>
</dbReference>